<evidence type="ECO:0008006" key="3">
    <source>
        <dbReference type="Google" id="ProtNLM"/>
    </source>
</evidence>
<organism evidence="1 2">
    <name type="scientific">Candidatus Enterococcus palustris</name>
    <dbReference type="NCBI Taxonomy" id="1834189"/>
    <lineage>
        <taxon>Bacteria</taxon>
        <taxon>Bacillati</taxon>
        <taxon>Bacillota</taxon>
        <taxon>Bacilli</taxon>
        <taxon>Lactobacillales</taxon>
        <taxon>Enterococcaceae</taxon>
        <taxon>Enterococcus</taxon>
    </lineage>
</organism>
<dbReference type="Proteomes" id="UP000194948">
    <property type="component" value="Chromosome"/>
</dbReference>
<reference evidence="1 2" key="2">
    <citation type="submission" date="2024-03" db="EMBL/GenBank/DDBJ databases">
        <title>The Genome Sequence of Enterococcus sp. DIV0205d.</title>
        <authorList>
            <consortium name="The Broad Institute Genomics Platform"/>
            <consortium name="The Broad Institute Microbial Omics Core"/>
            <consortium name="The Broad Institute Genomic Center for Infectious Diseases"/>
            <person name="Earl A."/>
            <person name="Manson A."/>
            <person name="Gilmore M."/>
            <person name="Schwartman J."/>
            <person name="Shea T."/>
            <person name="Abouelleil A."/>
            <person name="Cao P."/>
            <person name="Chapman S."/>
            <person name="Cusick C."/>
            <person name="Young S."/>
            <person name="Neafsey D."/>
            <person name="Nusbaum C."/>
            <person name="Birren B."/>
        </authorList>
    </citation>
    <scope>NUCLEOTIDE SEQUENCE [LARGE SCALE GENOMIC DNA]</scope>
    <source>
        <strain evidence="1 2">7F3_DIV0205</strain>
    </source>
</reference>
<dbReference type="SUPFAM" id="SSF52540">
    <property type="entry name" value="P-loop containing nucleoside triphosphate hydrolases"/>
    <property type="match status" value="1"/>
</dbReference>
<accession>A0AAQ3WBY5</accession>
<evidence type="ECO:0000313" key="2">
    <source>
        <dbReference type="Proteomes" id="UP000194948"/>
    </source>
</evidence>
<proteinExistence type="predicted"/>
<evidence type="ECO:0000313" key="1">
    <source>
        <dbReference type="EMBL" id="WYK02044.1"/>
    </source>
</evidence>
<dbReference type="AlphaFoldDB" id="A0AAQ3WBY5"/>
<name>A0AAQ3WBY5_9ENTE</name>
<dbReference type="RefSeq" id="WP_212637431.1">
    <property type="nucleotide sequence ID" value="NZ_CP147244.1"/>
</dbReference>
<protein>
    <recommendedName>
        <fullName evidence="3">ABC transporter ATP-binding protein</fullName>
    </recommendedName>
</protein>
<dbReference type="Gene3D" id="3.40.50.300">
    <property type="entry name" value="P-loop containing nucleotide triphosphate hydrolases"/>
    <property type="match status" value="1"/>
</dbReference>
<reference evidence="2" key="1">
    <citation type="submission" date="2017-05" db="EMBL/GenBank/DDBJ databases">
        <title>The Genome Sequence of EEnterococcus faecalis 9F2_4866.</title>
        <authorList>
            <consortium name="The Broad Institute Genomics Platform"/>
            <consortium name="The Broad Institute Genomic Center for Infectious Diseases"/>
            <person name="Earl A."/>
            <person name="Manson A."/>
            <person name="Schwartman J."/>
            <person name="Gilmore M."/>
            <person name="Abouelleil A."/>
            <person name="Cao P."/>
            <person name="Chapman S."/>
            <person name="Cusick C."/>
            <person name="Shea T."/>
            <person name="Young S."/>
            <person name="Neafsey D."/>
            <person name="Nusbaum C."/>
            <person name="Birren B."/>
        </authorList>
    </citation>
    <scope>NUCLEOTIDE SEQUENCE [LARGE SCALE GENOMIC DNA]</scope>
    <source>
        <strain evidence="2">7F3_DIV0205</strain>
    </source>
</reference>
<keyword evidence="2" id="KW-1185">Reference proteome</keyword>
<sequence length="65" mass="7434">MKKKVLWLMSWLSNGLDDEAIDRFYQLIKELKSNGRIIVIASHNKKDIEELCDSIIAIKDGSIVS</sequence>
<dbReference type="InterPro" id="IPR027417">
    <property type="entry name" value="P-loop_NTPase"/>
</dbReference>
<dbReference type="EMBL" id="CP147244">
    <property type="protein sequence ID" value="WYK02044.1"/>
    <property type="molecule type" value="Genomic_DNA"/>
</dbReference>
<gene>
    <name evidence="1" type="ORF">A5821_003182</name>
</gene>